<protein>
    <submittedName>
        <fullName evidence="1">Uncharacterized protein</fullName>
    </submittedName>
</protein>
<gene>
    <name evidence="1" type="ORF">L1987_20153</name>
</gene>
<evidence type="ECO:0000313" key="2">
    <source>
        <dbReference type="Proteomes" id="UP001056120"/>
    </source>
</evidence>
<accession>A0ACB9ISQ8</accession>
<comment type="caution">
    <text evidence="1">The sequence shown here is derived from an EMBL/GenBank/DDBJ whole genome shotgun (WGS) entry which is preliminary data.</text>
</comment>
<proteinExistence type="predicted"/>
<organism evidence="1 2">
    <name type="scientific">Smallanthus sonchifolius</name>
    <dbReference type="NCBI Taxonomy" id="185202"/>
    <lineage>
        <taxon>Eukaryota</taxon>
        <taxon>Viridiplantae</taxon>
        <taxon>Streptophyta</taxon>
        <taxon>Embryophyta</taxon>
        <taxon>Tracheophyta</taxon>
        <taxon>Spermatophyta</taxon>
        <taxon>Magnoliopsida</taxon>
        <taxon>eudicotyledons</taxon>
        <taxon>Gunneridae</taxon>
        <taxon>Pentapetalae</taxon>
        <taxon>asterids</taxon>
        <taxon>campanulids</taxon>
        <taxon>Asterales</taxon>
        <taxon>Asteraceae</taxon>
        <taxon>Asteroideae</taxon>
        <taxon>Heliantheae alliance</taxon>
        <taxon>Millerieae</taxon>
        <taxon>Smallanthus</taxon>
    </lineage>
</organism>
<reference evidence="2" key="1">
    <citation type="journal article" date="2022" name="Mol. Ecol. Resour.">
        <title>The genomes of chicory, endive, great burdock and yacon provide insights into Asteraceae palaeo-polyploidization history and plant inulin production.</title>
        <authorList>
            <person name="Fan W."/>
            <person name="Wang S."/>
            <person name="Wang H."/>
            <person name="Wang A."/>
            <person name="Jiang F."/>
            <person name="Liu H."/>
            <person name="Zhao H."/>
            <person name="Xu D."/>
            <person name="Zhang Y."/>
        </authorList>
    </citation>
    <scope>NUCLEOTIDE SEQUENCE [LARGE SCALE GENOMIC DNA]</scope>
    <source>
        <strain evidence="2">cv. Yunnan</strain>
    </source>
</reference>
<keyword evidence="2" id="KW-1185">Reference proteome</keyword>
<sequence>MPPKTRRTPNTSRTELPTTNEELAQLISEHVNAALERQIADLGTGRGRGCGNLGGGTNDRIHIGSSSENQVQGCTYKTFQAGLVLVALSVVEGHFKKDCPKLKVPNARGRTFEMNELV</sequence>
<dbReference type="EMBL" id="CM042024">
    <property type="protein sequence ID" value="KAI3810536.1"/>
    <property type="molecule type" value="Genomic_DNA"/>
</dbReference>
<name>A0ACB9ISQ8_9ASTR</name>
<dbReference type="Proteomes" id="UP001056120">
    <property type="component" value="Linkage Group LG07"/>
</dbReference>
<reference evidence="1 2" key="2">
    <citation type="journal article" date="2022" name="Mol. Ecol. Resour.">
        <title>The genomes of chicory, endive, great burdock and yacon provide insights into Asteraceae paleo-polyploidization history and plant inulin production.</title>
        <authorList>
            <person name="Fan W."/>
            <person name="Wang S."/>
            <person name="Wang H."/>
            <person name="Wang A."/>
            <person name="Jiang F."/>
            <person name="Liu H."/>
            <person name="Zhao H."/>
            <person name="Xu D."/>
            <person name="Zhang Y."/>
        </authorList>
    </citation>
    <scope>NUCLEOTIDE SEQUENCE [LARGE SCALE GENOMIC DNA]</scope>
    <source>
        <strain evidence="2">cv. Yunnan</strain>
        <tissue evidence="1">Leaves</tissue>
    </source>
</reference>
<evidence type="ECO:0000313" key="1">
    <source>
        <dbReference type="EMBL" id="KAI3810536.1"/>
    </source>
</evidence>